<evidence type="ECO:0000313" key="2">
    <source>
        <dbReference type="Proteomes" id="UP000805193"/>
    </source>
</evidence>
<sequence length="284" mass="30998">MSNPLIFLEQPLEVLVGCLSFCSHHLLNPCSVSLKSARKFARVPAFVIRVIFGAESFVYRKKSLRSLRGIKVAASRALIKSKERKRQLELAEQLQKEQHVTKELGRADAERIARVNQRGERDLQREIALVQQASAGLATHAHIACVALIKRIRGGANGVAGSTQAPQVQKFFVHESFVDEPYASPKIFNDIALLKLVDPFDFGKSEGHIGAVCLPAKDRPLEGKVAVTGWGQTSHAVVKESEPAILVGVVSFGHGCAEAPAYGVYTRVPAFTAWIAENIAKLQS</sequence>
<keyword evidence="2" id="KW-1185">Reference proteome</keyword>
<reference evidence="1 2" key="1">
    <citation type="journal article" date="2020" name="Cell">
        <title>Large-Scale Comparative Analyses of Tick Genomes Elucidate Their Genetic Diversity and Vector Capacities.</title>
        <authorList>
            <consortium name="Tick Genome and Microbiome Consortium (TIGMIC)"/>
            <person name="Jia N."/>
            <person name="Wang J."/>
            <person name="Shi W."/>
            <person name="Du L."/>
            <person name="Sun Y."/>
            <person name="Zhan W."/>
            <person name="Jiang J.F."/>
            <person name="Wang Q."/>
            <person name="Zhang B."/>
            <person name="Ji P."/>
            <person name="Bell-Sakyi L."/>
            <person name="Cui X.M."/>
            <person name="Yuan T.T."/>
            <person name="Jiang B.G."/>
            <person name="Yang W.F."/>
            <person name="Lam T.T."/>
            <person name="Chang Q.C."/>
            <person name="Ding S.J."/>
            <person name="Wang X.J."/>
            <person name="Zhu J.G."/>
            <person name="Ruan X.D."/>
            <person name="Zhao L."/>
            <person name="Wei J.T."/>
            <person name="Ye R.Z."/>
            <person name="Que T.C."/>
            <person name="Du C.H."/>
            <person name="Zhou Y.H."/>
            <person name="Cheng J.X."/>
            <person name="Dai P.F."/>
            <person name="Guo W.B."/>
            <person name="Han X.H."/>
            <person name="Huang E.J."/>
            <person name="Li L.F."/>
            <person name="Wei W."/>
            <person name="Gao Y.C."/>
            <person name="Liu J.Z."/>
            <person name="Shao H.Z."/>
            <person name="Wang X."/>
            <person name="Wang C.C."/>
            <person name="Yang T.C."/>
            <person name="Huo Q.B."/>
            <person name="Li W."/>
            <person name="Chen H.Y."/>
            <person name="Chen S.E."/>
            <person name="Zhou L.G."/>
            <person name="Ni X.B."/>
            <person name="Tian J.H."/>
            <person name="Sheng Y."/>
            <person name="Liu T."/>
            <person name="Pan Y.S."/>
            <person name="Xia L.Y."/>
            <person name="Li J."/>
            <person name="Zhao F."/>
            <person name="Cao W.C."/>
        </authorList>
    </citation>
    <scope>NUCLEOTIDE SEQUENCE [LARGE SCALE GENOMIC DNA]</scope>
    <source>
        <strain evidence="1">Iper-2018</strain>
    </source>
</reference>
<proteinExistence type="predicted"/>
<accession>A0AC60QNS7</accession>
<comment type="caution">
    <text evidence="1">The sequence shown here is derived from an EMBL/GenBank/DDBJ whole genome shotgun (WGS) entry which is preliminary data.</text>
</comment>
<protein>
    <submittedName>
        <fullName evidence="1">Uncharacterized protein</fullName>
    </submittedName>
</protein>
<name>A0AC60QNS7_IXOPE</name>
<dbReference type="EMBL" id="JABSTQ010007030">
    <property type="protein sequence ID" value="KAG0436317.1"/>
    <property type="molecule type" value="Genomic_DNA"/>
</dbReference>
<evidence type="ECO:0000313" key="1">
    <source>
        <dbReference type="EMBL" id="KAG0436317.1"/>
    </source>
</evidence>
<gene>
    <name evidence="1" type="ORF">HPB47_018018</name>
</gene>
<dbReference type="Proteomes" id="UP000805193">
    <property type="component" value="Unassembled WGS sequence"/>
</dbReference>
<organism evidence="1 2">
    <name type="scientific">Ixodes persulcatus</name>
    <name type="common">Taiga tick</name>
    <dbReference type="NCBI Taxonomy" id="34615"/>
    <lineage>
        <taxon>Eukaryota</taxon>
        <taxon>Metazoa</taxon>
        <taxon>Ecdysozoa</taxon>
        <taxon>Arthropoda</taxon>
        <taxon>Chelicerata</taxon>
        <taxon>Arachnida</taxon>
        <taxon>Acari</taxon>
        <taxon>Parasitiformes</taxon>
        <taxon>Ixodida</taxon>
        <taxon>Ixodoidea</taxon>
        <taxon>Ixodidae</taxon>
        <taxon>Ixodinae</taxon>
        <taxon>Ixodes</taxon>
    </lineage>
</organism>